<accession>D3AR94</accession>
<comment type="caution">
    <text evidence="2">The sequence shown here is derived from an EMBL/GenBank/DDBJ whole genome shotgun (WGS) entry which is preliminary data.</text>
</comment>
<gene>
    <name evidence="2" type="ORF">CLOSTHATH_06150</name>
</gene>
<name>D3AR94_9FIRM</name>
<dbReference type="HOGENOM" id="CLU_3153690_0_0_9"/>
<organism evidence="2 3">
    <name type="scientific">Hungatella hathewayi DSM 13479</name>
    <dbReference type="NCBI Taxonomy" id="566550"/>
    <lineage>
        <taxon>Bacteria</taxon>
        <taxon>Bacillati</taxon>
        <taxon>Bacillota</taxon>
        <taxon>Clostridia</taxon>
        <taxon>Lachnospirales</taxon>
        <taxon>Lachnospiraceae</taxon>
        <taxon>Hungatella</taxon>
    </lineage>
</organism>
<proteinExistence type="predicted"/>
<dbReference type="EMBL" id="ACIO01000701">
    <property type="protein sequence ID" value="EFC95659.1"/>
    <property type="molecule type" value="Genomic_DNA"/>
</dbReference>
<evidence type="ECO:0000256" key="1">
    <source>
        <dbReference type="SAM" id="MobiDB-lite"/>
    </source>
</evidence>
<feature type="region of interest" description="Disordered" evidence="1">
    <location>
        <begin position="23"/>
        <end position="48"/>
    </location>
</feature>
<dbReference type="Proteomes" id="UP000004968">
    <property type="component" value="Unassembled WGS sequence"/>
</dbReference>
<reference evidence="2 3" key="1">
    <citation type="submission" date="2010-01" db="EMBL/GenBank/DDBJ databases">
        <authorList>
            <person name="Weinstock G."/>
            <person name="Sodergren E."/>
            <person name="Clifton S."/>
            <person name="Fulton L."/>
            <person name="Fulton B."/>
            <person name="Courtney L."/>
            <person name="Fronick C."/>
            <person name="Harrison M."/>
            <person name="Strong C."/>
            <person name="Farmer C."/>
            <person name="Delahaunty K."/>
            <person name="Markovic C."/>
            <person name="Hall O."/>
            <person name="Minx P."/>
            <person name="Tomlinson C."/>
            <person name="Mitreva M."/>
            <person name="Nelson J."/>
            <person name="Hou S."/>
            <person name="Wollam A."/>
            <person name="Pepin K.H."/>
            <person name="Johnson M."/>
            <person name="Bhonagiri V."/>
            <person name="Nash W.E."/>
            <person name="Warren W."/>
            <person name="Chinwalla A."/>
            <person name="Mardis E.R."/>
            <person name="Wilson R.K."/>
        </authorList>
    </citation>
    <scope>NUCLEOTIDE SEQUENCE [LARGE SCALE GENOMIC DNA]</scope>
    <source>
        <strain evidence="2 3">DSM 13479</strain>
    </source>
</reference>
<protein>
    <submittedName>
        <fullName evidence="2">Uncharacterized protein</fullName>
    </submittedName>
</protein>
<dbReference type="AlphaFoldDB" id="D3AR94"/>
<evidence type="ECO:0000313" key="2">
    <source>
        <dbReference type="EMBL" id="EFC95659.1"/>
    </source>
</evidence>
<sequence>MHSFLPNGEVKIVLLSYQKRECKKEPHSITMKSQQRKRESRKQSDGYF</sequence>
<evidence type="ECO:0000313" key="3">
    <source>
        <dbReference type="Proteomes" id="UP000004968"/>
    </source>
</evidence>